<feature type="region of interest" description="Disordered" evidence="1">
    <location>
        <begin position="620"/>
        <end position="657"/>
    </location>
</feature>
<dbReference type="STRING" id="77586.A0A0D9VP44"/>
<feature type="region of interest" description="Disordered" evidence="1">
    <location>
        <begin position="22"/>
        <end position="42"/>
    </location>
</feature>
<feature type="region of interest" description="Disordered" evidence="1">
    <location>
        <begin position="712"/>
        <end position="796"/>
    </location>
</feature>
<dbReference type="Proteomes" id="UP000032180">
    <property type="component" value="Chromosome 3"/>
</dbReference>
<name>A0A0D9VP44_9ORYZ</name>
<accession>A0A0D9VP44</accession>
<feature type="region of interest" description="Disordered" evidence="1">
    <location>
        <begin position="158"/>
        <end position="192"/>
    </location>
</feature>
<dbReference type="eggNOG" id="ENOG502QQ1V">
    <property type="taxonomic scope" value="Eukaryota"/>
</dbReference>
<reference evidence="3" key="3">
    <citation type="submission" date="2015-04" db="UniProtKB">
        <authorList>
            <consortium name="EnsemblPlants"/>
        </authorList>
    </citation>
    <scope>IDENTIFICATION</scope>
</reference>
<feature type="region of interest" description="Disordered" evidence="1">
    <location>
        <begin position="300"/>
        <end position="340"/>
    </location>
</feature>
<sequence length="1000" mass="111683">MSLLINKKLWCRASQRGVSSLLTPANPHFHGGRSSKRGLPSSAVDRRQPAEYCWISLASAIMLQYLDFSHASTSRKWSHKRQGDGFEAPRNSMEFTMEAPQSYGVFQEDVPYSCNMRQQYPKAGLNHSSSPIKRIIHDDISFRTNEVQKRPSVIARLMGMDSPPLNTTAGHSEEKRQDMITTRPMPRRDPSEMVSTKHVSFVQHKNSMKQPSKQADVCTYDDVELFGQLSKAISSTEWSKPQPREHPQEEELQKFKKDFEKWQASRMWEQPRALDLESHLDNDDDGVMCTDIVPYRFHHRGKDNASKHTHSNGDNHRRRSKDNGTGTSTGTSISGSRTFSLTSADAGSTRLPLSRFYYEEERLPSPKKIVILKPCPEMSTDDIEESSLGSPELVKKEENNMEAFLEEVKKRLKIELEGRMASNDKAADRWATTTVGGDIPVADPKQIARSIANQIRETVTKDLHPALLRSESTRSYRSDVMLNGQSQMDYICRDARRHLSDRLKNVLRREPETEIEPPPMSSHRRRTASSSSFDEEPRPKPTRHEVARKGKIKSKEEKKLAIESDVMSFRRGKSQYKASSPAPAIDSDEPVSPRNLIRSFSAPVSGTTFVKLLSEEPRVLTGARLQRKQEGYGGSRPPPPPPSSETERKGRKDTFGIKGRVSNLRQNLGLRAKLFGKKLHSTGDEWPFPDDLPPIGTLVTAPSVLIHPGVLQENSTEVPPSPASWCSSPPDEMSRGGYPSPVSPLEASFSEHRSPLKMAASEPEHPLSEQVQADQELAETSPIQEEDDDDATDEMTDPVKAYIREVLVIAGMYGNRRSSDHLFSIDREVKPIPLWVFEEVESSSSSSAPATDGDAAAAVVDHRLLFDLINDSVDELIGRDLSMSPWNGPFREEVAGAGVEMEAEIIDELVDEALWDVLLNTAITPPGNDGYLLEYHSDAALPTTQLMPEFTAVVPGADEPALGGEEQPARSCRPPSRRRNGGGQTLQATKRQSRGFVPLY</sequence>
<organism evidence="3 4">
    <name type="scientific">Leersia perrieri</name>
    <dbReference type="NCBI Taxonomy" id="77586"/>
    <lineage>
        <taxon>Eukaryota</taxon>
        <taxon>Viridiplantae</taxon>
        <taxon>Streptophyta</taxon>
        <taxon>Embryophyta</taxon>
        <taxon>Tracheophyta</taxon>
        <taxon>Spermatophyta</taxon>
        <taxon>Magnoliopsida</taxon>
        <taxon>Liliopsida</taxon>
        <taxon>Poales</taxon>
        <taxon>Poaceae</taxon>
        <taxon>BOP clade</taxon>
        <taxon>Oryzoideae</taxon>
        <taxon>Oryzeae</taxon>
        <taxon>Oryzinae</taxon>
        <taxon>Leersia</taxon>
    </lineage>
</organism>
<feature type="compositionally biased region" description="Low complexity" evidence="1">
    <location>
        <begin position="324"/>
        <end position="336"/>
    </location>
</feature>
<evidence type="ECO:0000259" key="2">
    <source>
        <dbReference type="Pfam" id="PF14309"/>
    </source>
</evidence>
<dbReference type="AlphaFoldDB" id="A0A0D9VP44"/>
<dbReference type="PANTHER" id="PTHR40836:SF4">
    <property type="entry name" value="RB1-INDUCIBLE COILED-COIL PROTEIN"/>
    <property type="match status" value="1"/>
</dbReference>
<dbReference type="PANTHER" id="PTHR40836">
    <property type="entry name" value="RB1-INDUCIBLE COILED-COIL PROTEIN"/>
    <property type="match status" value="1"/>
</dbReference>
<keyword evidence="4" id="KW-1185">Reference proteome</keyword>
<proteinExistence type="predicted"/>
<feature type="compositionally biased region" description="Basic and acidic residues" evidence="1">
    <location>
        <begin position="645"/>
        <end position="655"/>
    </location>
</feature>
<reference evidence="3 4" key="1">
    <citation type="submission" date="2012-08" db="EMBL/GenBank/DDBJ databases">
        <title>Oryza genome evolution.</title>
        <authorList>
            <person name="Wing R.A."/>
        </authorList>
    </citation>
    <scope>NUCLEOTIDE SEQUENCE</scope>
</reference>
<feature type="compositionally biased region" description="Basic and acidic residues" evidence="1">
    <location>
        <begin position="503"/>
        <end position="512"/>
    </location>
</feature>
<feature type="compositionally biased region" description="Acidic residues" evidence="1">
    <location>
        <begin position="784"/>
        <end position="796"/>
    </location>
</feature>
<feature type="domain" description="DUF4378" evidence="2">
    <location>
        <begin position="801"/>
        <end position="871"/>
    </location>
</feature>
<evidence type="ECO:0000313" key="4">
    <source>
        <dbReference type="Proteomes" id="UP000032180"/>
    </source>
</evidence>
<dbReference type="Gramene" id="LPERR03G02240.1">
    <property type="protein sequence ID" value="LPERR03G02240.1"/>
    <property type="gene ID" value="LPERR03G02240"/>
</dbReference>
<evidence type="ECO:0000256" key="1">
    <source>
        <dbReference type="SAM" id="MobiDB-lite"/>
    </source>
</evidence>
<dbReference type="InterPro" id="IPR025486">
    <property type="entry name" value="DUF4378"/>
</dbReference>
<protein>
    <recommendedName>
        <fullName evidence="2">DUF4378 domain-containing protein</fullName>
    </recommendedName>
</protein>
<evidence type="ECO:0000313" key="3">
    <source>
        <dbReference type="EnsemblPlants" id="LPERR03G02240.1"/>
    </source>
</evidence>
<dbReference type="EnsemblPlants" id="LPERR03G02240.1">
    <property type="protein sequence ID" value="LPERR03G02240.1"/>
    <property type="gene ID" value="LPERR03G02240"/>
</dbReference>
<feature type="region of interest" description="Disordered" evidence="1">
    <location>
        <begin position="955"/>
        <end position="1000"/>
    </location>
</feature>
<feature type="compositionally biased region" description="Basic and acidic residues" evidence="1">
    <location>
        <begin position="302"/>
        <end position="315"/>
    </location>
</feature>
<dbReference type="Pfam" id="PF14309">
    <property type="entry name" value="DUF4378"/>
    <property type="match status" value="1"/>
</dbReference>
<feature type="region of interest" description="Disordered" evidence="1">
    <location>
        <begin position="503"/>
        <end position="592"/>
    </location>
</feature>
<reference evidence="4" key="2">
    <citation type="submission" date="2013-12" db="EMBL/GenBank/DDBJ databases">
        <authorList>
            <person name="Yu Y."/>
            <person name="Lee S."/>
            <person name="de Baynast K."/>
            <person name="Wissotski M."/>
            <person name="Liu L."/>
            <person name="Talag J."/>
            <person name="Goicoechea J."/>
            <person name="Angelova A."/>
            <person name="Jetty R."/>
            <person name="Kudrna D."/>
            <person name="Golser W."/>
            <person name="Rivera L."/>
            <person name="Zhang J."/>
            <person name="Wing R."/>
        </authorList>
    </citation>
    <scope>NUCLEOTIDE SEQUENCE</scope>
</reference>
<feature type="compositionally biased region" description="Basic and acidic residues" evidence="1">
    <location>
        <begin position="535"/>
        <end position="562"/>
    </location>
</feature>